<gene>
    <name evidence="11" type="ORF">Thpro_022408</name>
</gene>
<dbReference type="PANTHER" id="PTHR42914:SF1">
    <property type="entry name" value="7-CYANO-7-DEAZAGUANINE SYNTHASE"/>
    <property type="match status" value="1"/>
</dbReference>
<evidence type="ECO:0000256" key="6">
    <source>
        <dbReference type="ARBA" id="ARBA00022833"/>
    </source>
</evidence>
<sequence length="202" mass="21726">MVLLSGGIESATLLHREHREGPVEALFVDYAQRAAECERTAAAAQCATLGLELHRLDLSAVGEAFRNGRAWQPHVPLPHRNLILLSLALSFATDRHAHRLCLALNREDAEAYPSGAPSFISDFRALAAGLSEIAVDAPLIALEKAAIIRLGNRLGVDYTHSYSCLLGRRRPCGGCPQCVKRRDAFAAAGLSDPALNPTEDAP</sequence>
<proteinExistence type="inferred from homology"/>
<evidence type="ECO:0000256" key="9">
    <source>
        <dbReference type="ARBA" id="ARBA00039149"/>
    </source>
</evidence>
<evidence type="ECO:0000313" key="12">
    <source>
        <dbReference type="Proteomes" id="UP000029273"/>
    </source>
</evidence>
<dbReference type="InterPro" id="IPR018317">
    <property type="entry name" value="QueC"/>
</dbReference>
<dbReference type="InterPro" id="IPR014729">
    <property type="entry name" value="Rossmann-like_a/b/a_fold"/>
</dbReference>
<dbReference type="GO" id="GO:0008616">
    <property type="term" value="P:tRNA queuosine(34) biosynthetic process"/>
    <property type="evidence" value="ECO:0007669"/>
    <property type="project" value="UniProtKB-KW"/>
</dbReference>
<organism evidence="11 12">
    <name type="scientific">Acidihalobacter prosperus</name>
    <dbReference type="NCBI Taxonomy" id="160660"/>
    <lineage>
        <taxon>Bacteria</taxon>
        <taxon>Pseudomonadati</taxon>
        <taxon>Pseudomonadota</taxon>
        <taxon>Gammaproteobacteria</taxon>
        <taxon>Chromatiales</taxon>
        <taxon>Ectothiorhodospiraceae</taxon>
        <taxon>Acidihalobacter</taxon>
    </lineage>
</organism>
<dbReference type="GO" id="GO:0016874">
    <property type="term" value="F:ligase activity"/>
    <property type="evidence" value="ECO:0007669"/>
    <property type="project" value="UniProtKB-KW"/>
</dbReference>
<evidence type="ECO:0000256" key="3">
    <source>
        <dbReference type="ARBA" id="ARBA00022723"/>
    </source>
</evidence>
<accession>A0A1A6C0S9</accession>
<dbReference type="EMBL" id="JQSG02000006">
    <property type="protein sequence ID" value="OBS08158.1"/>
    <property type="molecule type" value="Genomic_DNA"/>
</dbReference>
<dbReference type="GO" id="GO:0046872">
    <property type="term" value="F:metal ion binding"/>
    <property type="evidence" value="ECO:0007669"/>
    <property type="project" value="UniProtKB-KW"/>
</dbReference>
<evidence type="ECO:0000256" key="7">
    <source>
        <dbReference type="ARBA" id="ARBA00022840"/>
    </source>
</evidence>
<comment type="similarity">
    <text evidence="8">Belongs to the QueC family.</text>
</comment>
<keyword evidence="3" id="KW-0479">Metal-binding</keyword>
<dbReference type="EC" id="6.3.4.20" evidence="9"/>
<evidence type="ECO:0000256" key="4">
    <source>
        <dbReference type="ARBA" id="ARBA00022741"/>
    </source>
</evidence>
<keyword evidence="5" id="KW-0671">Queuosine biosynthesis</keyword>
<dbReference type="Gene3D" id="3.40.50.620">
    <property type="entry name" value="HUPs"/>
    <property type="match status" value="1"/>
</dbReference>
<dbReference type="Proteomes" id="UP000029273">
    <property type="component" value="Unassembled WGS sequence"/>
</dbReference>
<evidence type="ECO:0000256" key="2">
    <source>
        <dbReference type="ARBA" id="ARBA00022598"/>
    </source>
</evidence>
<comment type="pathway">
    <text evidence="1">Purine metabolism; 7-cyano-7-deazaguanine biosynthesis.</text>
</comment>
<reference evidence="11 12" key="1">
    <citation type="journal article" date="2014" name="Genome Announc.">
        <title>Draft Genome Sequence of the Iron-Oxidizing, Acidophilic, and Halotolerant 'Thiobacillus prosperus' Type Strain DSM 5130.</title>
        <authorList>
            <person name="Ossandon F.J."/>
            <person name="Cardenas J.P."/>
            <person name="Corbett M."/>
            <person name="Quatrini R."/>
            <person name="Holmes D.S."/>
            <person name="Watkin E."/>
        </authorList>
    </citation>
    <scope>NUCLEOTIDE SEQUENCE [LARGE SCALE GENOMIC DNA]</scope>
    <source>
        <strain evidence="11 12">DSM 5130</strain>
    </source>
</reference>
<evidence type="ECO:0000313" key="11">
    <source>
        <dbReference type="EMBL" id="OBS08158.1"/>
    </source>
</evidence>
<name>A0A1A6C0S9_9GAMM</name>
<comment type="catalytic activity">
    <reaction evidence="10">
        <text>7-carboxy-7-carbaguanine + NH4(+) + 2 ATP = 7-cyano-7-carbaguanine + 2 AMP + 2 diphosphate + 2 H(+)</text>
        <dbReference type="Rhea" id="RHEA:27982"/>
        <dbReference type="ChEBI" id="CHEBI:15378"/>
        <dbReference type="ChEBI" id="CHEBI:28938"/>
        <dbReference type="ChEBI" id="CHEBI:30616"/>
        <dbReference type="ChEBI" id="CHEBI:33019"/>
        <dbReference type="ChEBI" id="CHEBI:45075"/>
        <dbReference type="ChEBI" id="CHEBI:61036"/>
        <dbReference type="ChEBI" id="CHEBI:456215"/>
        <dbReference type="EC" id="6.3.4.20"/>
    </reaction>
</comment>
<dbReference type="SUPFAM" id="SSF52402">
    <property type="entry name" value="Adenine nucleotide alpha hydrolases-like"/>
    <property type="match status" value="1"/>
</dbReference>
<protein>
    <recommendedName>
        <fullName evidence="9">7-cyano-7-deazaguanine synthase</fullName>
        <ecNumber evidence="9">6.3.4.20</ecNumber>
    </recommendedName>
</protein>
<evidence type="ECO:0000256" key="10">
    <source>
        <dbReference type="ARBA" id="ARBA00047890"/>
    </source>
</evidence>
<keyword evidence="7" id="KW-0067">ATP-binding</keyword>
<keyword evidence="2" id="KW-0436">Ligase</keyword>
<comment type="caution">
    <text evidence="11">The sequence shown here is derived from an EMBL/GenBank/DDBJ whole genome shotgun (WGS) entry which is preliminary data.</text>
</comment>
<evidence type="ECO:0000256" key="8">
    <source>
        <dbReference type="ARBA" id="ARBA00037993"/>
    </source>
</evidence>
<keyword evidence="4" id="KW-0547">Nucleotide-binding</keyword>
<dbReference type="GO" id="GO:0005524">
    <property type="term" value="F:ATP binding"/>
    <property type="evidence" value="ECO:0007669"/>
    <property type="project" value="UniProtKB-KW"/>
</dbReference>
<dbReference type="Pfam" id="PF06508">
    <property type="entry name" value="QueC"/>
    <property type="match status" value="1"/>
</dbReference>
<keyword evidence="6" id="KW-0862">Zinc</keyword>
<dbReference type="PIRSF" id="PIRSF006293">
    <property type="entry name" value="ExsB"/>
    <property type="match status" value="1"/>
</dbReference>
<dbReference type="AlphaFoldDB" id="A0A1A6C0S9"/>
<evidence type="ECO:0000256" key="1">
    <source>
        <dbReference type="ARBA" id="ARBA00005061"/>
    </source>
</evidence>
<keyword evidence="12" id="KW-1185">Reference proteome</keyword>
<dbReference type="CDD" id="cd01995">
    <property type="entry name" value="QueC-like"/>
    <property type="match status" value="1"/>
</dbReference>
<dbReference type="PANTHER" id="PTHR42914">
    <property type="entry name" value="7-CYANO-7-DEAZAGUANINE SYNTHASE"/>
    <property type="match status" value="1"/>
</dbReference>
<evidence type="ECO:0000256" key="5">
    <source>
        <dbReference type="ARBA" id="ARBA00022785"/>
    </source>
</evidence>